<accession>A0ABY4CH58</accession>
<evidence type="ECO:0000259" key="3">
    <source>
        <dbReference type="Pfam" id="PF01979"/>
    </source>
</evidence>
<evidence type="ECO:0000256" key="2">
    <source>
        <dbReference type="ARBA" id="ARBA00022801"/>
    </source>
</evidence>
<dbReference type="SUPFAM" id="SSF51338">
    <property type="entry name" value="Composite domain of metallo-dependent hydrolases"/>
    <property type="match status" value="1"/>
</dbReference>
<dbReference type="Proteomes" id="UP000830167">
    <property type="component" value="Chromosome"/>
</dbReference>
<organism evidence="4 5">
    <name type="scientific">Fodinisporobacter ferrooxydans</name>
    <dbReference type="NCBI Taxonomy" id="2901836"/>
    <lineage>
        <taxon>Bacteria</taxon>
        <taxon>Bacillati</taxon>
        <taxon>Bacillota</taxon>
        <taxon>Bacilli</taxon>
        <taxon>Bacillales</taxon>
        <taxon>Alicyclobacillaceae</taxon>
        <taxon>Fodinisporobacter</taxon>
    </lineage>
</organism>
<dbReference type="InterPro" id="IPR032466">
    <property type="entry name" value="Metal_Hydrolase"/>
</dbReference>
<gene>
    <name evidence="4" type="ORF">LSG31_18525</name>
</gene>
<evidence type="ECO:0000313" key="5">
    <source>
        <dbReference type="Proteomes" id="UP000830167"/>
    </source>
</evidence>
<keyword evidence="5" id="KW-1185">Reference proteome</keyword>
<name>A0ABY4CH58_9BACL</name>
<dbReference type="EMBL" id="CP089291">
    <property type="protein sequence ID" value="UOF89847.1"/>
    <property type="molecule type" value="Genomic_DNA"/>
</dbReference>
<evidence type="ECO:0000313" key="4">
    <source>
        <dbReference type="EMBL" id="UOF89847.1"/>
    </source>
</evidence>
<comment type="similarity">
    <text evidence="1">Belongs to the metallo-dependent hydrolases superfamily. NagA family.</text>
</comment>
<dbReference type="Gene3D" id="3.20.20.140">
    <property type="entry name" value="Metal-dependent hydrolases"/>
    <property type="match status" value="1"/>
</dbReference>
<evidence type="ECO:0000256" key="1">
    <source>
        <dbReference type="ARBA" id="ARBA00010716"/>
    </source>
</evidence>
<dbReference type="PANTHER" id="PTHR11113:SF14">
    <property type="entry name" value="N-ACETYLGLUCOSAMINE-6-PHOSPHATE DEACETYLASE"/>
    <property type="match status" value="1"/>
</dbReference>
<dbReference type="SUPFAM" id="SSF51556">
    <property type="entry name" value="Metallo-dependent hydrolases"/>
    <property type="match status" value="1"/>
</dbReference>
<feature type="domain" description="Amidohydrolase-related" evidence="3">
    <location>
        <begin position="34"/>
        <end position="225"/>
    </location>
</feature>
<protein>
    <submittedName>
        <fullName evidence="4">Amidohydrolase family protein</fullName>
    </submittedName>
</protein>
<dbReference type="Pfam" id="PF01979">
    <property type="entry name" value="Amidohydro_1"/>
    <property type="match status" value="1"/>
</dbReference>
<sequence>MGNWIRLSRNQVKIITLAPELNGAEPFIRFARKQGIMVSMGHSTATYQQAQLGKEWGAQSITHLFNAMNGLHHREPGLLGFGLSDNEIFVELIADYLHVHQAVVKVMIQSCGIERLLLITDAMRAACMCDGSYELGGQTVHVQSGRAALADGTIAGSTLTMDQAVRNLVLTGNLPKHAIAQVTSRNQAQLLGLNKGVIAQGYDGDMIALNENLEVTHTIVGGRLVYSK</sequence>
<keyword evidence="2" id="KW-0378">Hydrolase</keyword>
<proteinExistence type="inferred from homology"/>
<dbReference type="RefSeq" id="WP_347436539.1">
    <property type="nucleotide sequence ID" value="NZ_CP089291.1"/>
</dbReference>
<dbReference type="InterPro" id="IPR006680">
    <property type="entry name" value="Amidohydro-rel"/>
</dbReference>
<dbReference type="PANTHER" id="PTHR11113">
    <property type="entry name" value="N-ACETYLGLUCOSAMINE-6-PHOSPHATE DEACETYLASE"/>
    <property type="match status" value="1"/>
</dbReference>
<dbReference type="InterPro" id="IPR011059">
    <property type="entry name" value="Metal-dep_hydrolase_composite"/>
</dbReference>
<reference evidence="4" key="1">
    <citation type="submission" date="2021-12" db="EMBL/GenBank/DDBJ databases">
        <title>Alicyclobacillaceae gen. nov., sp. nov., isolated from chalcocite enrichment system.</title>
        <authorList>
            <person name="Jiang Z."/>
        </authorList>
    </citation>
    <scope>NUCLEOTIDE SEQUENCE</scope>
    <source>
        <strain evidence="4">MYW30-H2</strain>
    </source>
</reference>